<dbReference type="RefSeq" id="WP_341372562.1">
    <property type="nucleotide sequence ID" value="NZ_JBBUTF010000002.1"/>
</dbReference>
<sequence>MSLRRAVLTLLAGGALAQALPLLLGPWLTRLYTPAQWGQYQLFATVAANLGVVACARYEFALPMARDEAEAAALVALCRRVLAAVTGLAALGALGWVWGIGVGELGGPFGSAGQGGAGGPGDRPGEAAVSWRAVADDASLTLADDRLWPLWLPLAVGLAGAVSLATLRATRAQRFRPLAIARVLQYGGAAVAQVAAGLLQAGVHGLIAGPLLAATAAWAALRAGGADRSGAARRDAASAATAIAAPTVAPGPRADTGTVARAEARADTQADTQADIRAHTPPDWRAAARRFRDYPLLNTPHAFLGALQDTLAVALIAAQLGPAAAGAWGLALRYLKAPATLVGGAVSQALHPRLAEAGRTPQGRALVRRAIGLLALVAVPLVVLLWALAPPLFVAVFGEPWREAGGLARALSLYIGLHFIASPLGVVTLAWEAQAWALKLALVGQLLFVGALAAGLALGGLAGAGWAVSASMTAYFGYYFLRLATWPVAGEGKGEVAGERSGAPARAAAAQAEARSAAPRTGRSIAATDADPGHRAGPPDAADPPSSLDREPRR</sequence>
<comment type="subcellular location">
    <subcellularLocation>
        <location evidence="1">Cell membrane</location>
        <topology evidence="1">Multi-pass membrane protein</topology>
    </subcellularLocation>
</comment>
<name>A0ABU9B4J8_9BURK</name>
<dbReference type="PANTHER" id="PTHR30250">
    <property type="entry name" value="PST FAMILY PREDICTED COLANIC ACID TRANSPORTER"/>
    <property type="match status" value="1"/>
</dbReference>
<proteinExistence type="inferred from homology"/>
<keyword evidence="6 8" id="KW-0472">Membrane</keyword>
<comment type="similarity">
    <text evidence="2">Belongs to the polysaccharide synthase family.</text>
</comment>
<feature type="transmembrane region" description="Helical" evidence="8">
    <location>
        <begin position="179"/>
        <end position="199"/>
    </location>
</feature>
<keyword evidence="4 8" id="KW-0812">Transmembrane</keyword>
<dbReference type="PANTHER" id="PTHR30250:SF10">
    <property type="entry name" value="LIPOPOLYSACCHARIDE BIOSYNTHESIS PROTEIN WZXC"/>
    <property type="match status" value="1"/>
</dbReference>
<organism evidence="9 10">
    <name type="scientific">Pseudaquabacterium rugosum</name>
    <dbReference type="NCBI Taxonomy" id="2984194"/>
    <lineage>
        <taxon>Bacteria</taxon>
        <taxon>Pseudomonadati</taxon>
        <taxon>Pseudomonadota</taxon>
        <taxon>Betaproteobacteria</taxon>
        <taxon>Burkholderiales</taxon>
        <taxon>Sphaerotilaceae</taxon>
        <taxon>Pseudaquabacterium</taxon>
    </lineage>
</organism>
<evidence type="ECO:0000313" key="10">
    <source>
        <dbReference type="Proteomes" id="UP001368500"/>
    </source>
</evidence>
<keyword evidence="3" id="KW-1003">Cell membrane</keyword>
<dbReference type="Proteomes" id="UP001368500">
    <property type="component" value="Unassembled WGS sequence"/>
</dbReference>
<feature type="region of interest" description="Disordered" evidence="7">
    <location>
        <begin position="497"/>
        <end position="554"/>
    </location>
</feature>
<protein>
    <submittedName>
        <fullName evidence="9">Oligosaccharide flippase family protein</fullName>
    </submittedName>
</protein>
<evidence type="ECO:0000256" key="6">
    <source>
        <dbReference type="ARBA" id="ARBA00023136"/>
    </source>
</evidence>
<feature type="transmembrane region" description="Helical" evidence="8">
    <location>
        <begin position="438"/>
        <end position="458"/>
    </location>
</feature>
<evidence type="ECO:0000256" key="1">
    <source>
        <dbReference type="ARBA" id="ARBA00004651"/>
    </source>
</evidence>
<evidence type="ECO:0000256" key="3">
    <source>
        <dbReference type="ARBA" id="ARBA00022475"/>
    </source>
</evidence>
<feature type="transmembrane region" description="Helical" evidence="8">
    <location>
        <begin position="81"/>
        <end position="101"/>
    </location>
</feature>
<evidence type="ECO:0000313" key="9">
    <source>
        <dbReference type="EMBL" id="MEK8024790.1"/>
    </source>
</evidence>
<evidence type="ECO:0000256" key="7">
    <source>
        <dbReference type="SAM" id="MobiDB-lite"/>
    </source>
</evidence>
<reference evidence="9 10" key="1">
    <citation type="submission" date="2024-04" db="EMBL/GenBank/DDBJ databases">
        <title>Novel species of the genus Ideonella isolated from streams.</title>
        <authorList>
            <person name="Lu H."/>
        </authorList>
    </citation>
    <scope>NUCLEOTIDE SEQUENCE [LARGE SCALE GENOMIC DNA]</scope>
    <source>
        <strain evidence="9 10">BYS139W</strain>
    </source>
</reference>
<keyword evidence="5 8" id="KW-1133">Transmembrane helix</keyword>
<comment type="caution">
    <text evidence="9">The sequence shown here is derived from an EMBL/GenBank/DDBJ whole genome shotgun (WGS) entry which is preliminary data.</text>
</comment>
<dbReference type="InterPro" id="IPR050833">
    <property type="entry name" value="Poly_Biosynth_Transport"/>
</dbReference>
<dbReference type="Pfam" id="PF13440">
    <property type="entry name" value="Polysacc_synt_3"/>
    <property type="match status" value="1"/>
</dbReference>
<gene>
    <name evidence="9" type="ORF">AACH11_02250</name>
</gene>
<feature type="transmembrane region" description="Helical" evidence="8">
    <location>
        <begin position="413"/>
        <end position="431"/>
    </location>
</feature>
<feature type="compositionally biased region" description="Low complexity" evidence="7">
    <location>
        <begin position="499"/>
        <end position="520"/>
    </location>
</feature>
<keyword evidence="10" id="KW-1185">Reference proteome</keyword>
<evidence type="ECO:0000256" key="5">
    <source>
        <dbReference type="ARBA" id="ARBA00022989"/>
    </source>
</evidence>
<feature type="region of interest" description="Disordered" evidence="7">
    <location>
        <begin position="247"/>
        <end position="273"/>
    </location>
</feature>
<feature type="transmembrane region" description="Helical" evidence="8">
    <location>
        <begin position="41"/>
        <end position="60"/>
    </location>
</feature>
<feature type="transmembrane region" description="Helical" evidence="8">
    <location>
        <begin position="371"/>
        <end position="393"/>
    </location>
</feature>
<accession>A0ABU9B4J8</accession>
<evidence type="ECO:0000256" key="2">
    <source>
        <dbReference type="ARBA" id="ARBA00007430"/>
    </source>
</evidence>
<feature type="compositionally biased region" description="Basic and acidic residues" evidence="7">
    <location>
        <begin position="262"/>
        <end position="273"/>
    </location>
</feature>
<feature type="transmembrane region" description="Helical" evidence="8">
    <location>
        <begin position="148"/>
        <end position="167"/>
    </location>
</feature>
<dbReference type="EMBL" id="JBBUTF010000002">
    <property type="protein sequence ID" value="MEK8024790.1"/>
    <property type="molecule type" value="Genomic_DNA"/>
</dbReference>
<evidence type="ECO:0000256" key="8">
    <source>
        <dbReference type="SAM" id="Phobius"/>
    </source>
</evidence>
<evidence type="ECO:0000256" key="4">
    <source>
        <dbReference type="ARBA" id="ARBA00022692"/>
    </source>
</evidence>
<feature type="compositionally biased region" description="Low complexity" evidence="7">
    <location>
        <begin position="535"/>
        <end position="545"/>
    </location>
</feature>